<dbReference type="InterPro" id="IPR039968">
    <property type="entry name" value="BcerS-like"/>
</dbReference>
<dbReference type="PANTHER" id="PTHR41368">
    <property type="entry name" value="PROTEIN YGHO"/>
    <property type="match status" value="1"/>
</dbReference>
<dbReference type="InterPro" id="IPR016181">
    <property type="entry name" value="Acyl_CoA_acyltransferase"/>
</dbReference>
<dbReference type="EMBL" id="JWTA01000001">
    <property type="protein sequence ID" value="KIC65131.1"/>
    <property type="molecule type" value="Genomic_DNA"/>
</dbReference>
<dbReference type="OrthoDB" id="9806005at2"/>
<accession>A0A0B4DEE1</accession>
<keyword evidence="2" id="KW-1185">Reference proteome</keyword>
<reference evidence="1 2" key="1">
    <citation type="submission" date="2014-12" db="EMBL/GenBank/DDBJ databases">
        <title>Genome sequencing of Chryseobacterium taiwanense TPW19.</title>
        <authorList>
            <person name="Tan P.W."/>
            <person name="Chan K.-G."/>
        </authorList>
    </citation>
    <scope>NUCLEOTIDE SEQUENCE [LARGE SCALE GENOMIC DNA]</scope>
    <source>
        <strain evidence="1 2">TPW19</strain>
    </source>
</reference>
<gene>
    <name evidence="1" type="ORF">RM51_01390</name>
</gene>
<dbReference type="Proteomes" id="UP000031167">
    <property type="component" value="Unassembled WGS sequence"/>
</dbReference>
<dbReference type="RefSeq" id="WP_039364256.1">
    <property type="nucleotide sequence ID" value="NZ_JWTA01000001.1"/>
</dbReference>
<evidence type="ECO:0008006" key="3">
    <source>
        <dbReference type="Google" id="ProtNLM"/>
    </source>
</evidence>
<dbReference type="AlphaFoldDB" id="A0A0B4DEE1"/>
<protein>
    <recommendedName>
        <fullName evidence="3">N-acetyltransferase domain-containing protein</fullName>
    </recommendedName>
</protein>
<evidence type="ECO:0000313" key="2">
    <source>
        <dbReference type="Proteomes" id="UP000031167"/>
    </source>
</evidence>
<evidence type="ECO:0000313" key="1">
    <source>
        <dbReference type="EMBL" id="KIC65131.1"/>
    </source>
</evidence>
<organism evidence="1 2">
    <name type="scientific">Chryseobacterium taiwanense</name>
    <dbReference type="NCBI Taxonomy" id="363331"/>
    <lineage>
        <taxon>Bacteria</taxon>
        <taxon>Pseudomonadati</taxon>
        <taxon>Bacteroidota</taxon>
        <taxon>Flavobacteriia</taxon>
        <taxon>Flavobacteriales</taxon>
        <taxon>Weeksellaceae</taxon>
        <taxon>Chryseobacterium group</taxon>
        <taxon>Chryseobacterium</taxon>
    </lineage>
</organism>
<name>A0A0B4DEE1_9FLAO</name>
<proteinExistence type="predicted"/>
<dbReference type="PANTHER" id="PTHR41368:SF1">
    <property type="entry name" value="PROTEIN YGHO"/>
    <property type="match status" value="1"/>
</dbReference>
<dbReference type="SUPFAM" id="SSF55729">
    <property type="entry name" value="Acyl-CoA N-acyltransferases (Nat)"/>
    <property type="match status" value="1"/>
</dbReference>
<comment type="caution">
    <text evidence="1">The sequence shown here is derived from an EMBL/GenBank/DDBJ whole genome shotgun (WGS) entry which is preliminary data.</text>
</comment>
<sequence>MIIVEEVQNKTQKKEFLEFPARLYQHDQNYIRPRNIDIEDVFNPEKNKFFKNGECTRFLFKNKNNETVGKVAVFINETYQQKQPTGGFGFFDCINDQETANFIFDHCKKWLQQRGMEAMDGPINFGERDKFWGLVIEGYIEPLFSMNYNFPYYKELFENYGFKIYFEQLCFSRPIFAEVSRVFTVMHAKHSKNPDISARPMTKNNLGKFAKDFTEIYNKAWAAHGEGKCLDEAKTLKMFNTMKPIINEHISWFVYENEKPIAMWMNLPDTNQWLKYLNGKFGIWEKLKFLWIKKFKKNEKMIGIVFGVIPEWQKKGIEGYMIWEGTQHLRKHTDFKVTEMQWIGDFNPKMIKIAENLDTTVTRKLATYRYLFDRNKEFERHPEL</sequence>
<dbReference type="STRING" id="363331.RM51_01390"/>